<name>A0A0V0GWR5_SOLCH</name>
<sequence>MSSPRKHVFIDIIGKMHSIFFNRQLEQIDKNAITDDLKRFSNLLDKNRYNQGFKEDRTPSLWHSMNYRNPLITKCKTGLQKWMFYPTIS</sequence>
<reference evidence="1" key="1">
    <citation type="submission" date="2015-12" db="EMBL/GenBank/DDBJ databases">
        <title>Gene expression during late stages of embryo sac development: a critical building block for successful pollen-pistil interactions.</title>
        <authorList>
            <person name="Liu Y."/>
            <person name="Joly V."/>
            <person name="Sabar M."/>
            <person name="Matton D.P."/>
        </authorList>
    </citation>
    <scope>NUCLEOTIDE SEQUENCE</scope>
</reference>
<organism evidence="1">
    <name type="scientific">Solanum chacoense</name>
    <name type="common">Chaco potato</name>
    <dbReference type="NCBI Taxonomy" id="4108"/>
    <lineage>
        <taxon>Eukaryota</taxon>
        <taxon>Viridiplantae</taxon>
        <taxon>Streptophyta</taxon>
        <taxon>Embryophyta</taxon>
        <taxon>Tracheophyta</taxon>
        <taxon>Spermatophyta</taxon>
        <taxon>Magnoliopsida</taxon>
        <taxon>eudicotyledons</taxon>
        <taxon>Gunneridae</taxon>
        <taxon>Pentapetalae</taxon>
        <taxon>asterids</taxon>
        <taxon>lamiids</taxon>
        <taxon>Solanales</taxon>
        <taxon>Solanaceae</taxon>
        <taxon>Solanoideae</taxon>
        <taxon>Solaneae</taxon>
        <taxon>Solanum</taxon>
    </lineage>
</organism>
<proteinExistence type="predicted"/>
<protein>
    <submittedName>
        <fullName evidence="1">Putative ovule protein</fullName>
    </submittedName>
</protein>
<accession>A0A0V0GWR5</accession>
<dbReference type="EMBL" id="GEDG01029957">
    <property type="protein sequence ID" value="JAP12215.1"/>
    <property type="molecule type" value="Transcribed_RNA"/>
</dbReference>
<dbReference type="AlphaFoldDB" id="A0A0V0GWR5"/>
<evidence type="ECO:0000313" key="1">
    <source>
        <dbReference type="EMBL" id="JAP12215.1"/>
    </source>
</evidence>